<dbReference type="EMBL" id="JBHTBJ010000025">
    <property type="protein sequence ID" value="MFC7277758.1"/>
    <property type="molecule type" value="Genomic_DNA"/>
</dbReference>
<dbReference type="Proteomes" id="UP001596548">
    <property type="component" value="Unassembled WGS sequence"/>
</dbReference>
<sequence length="345" mass="36511">MDATDLIEECYRRGWTDGLPVVPPTPDRVEAMLGDAVDRRDEPIALLAPAGGVATREKIAANAVMAGCRPGYLPIVEAAVRAAAEPAFNLDRVLTTASSQSPVLLVNGPASGAVEASGDWEALGSKARANATIGRALLLVLRNVGSHRTGGLDHATLGHPGKYSYCFTEHLALSPWDSWHTERGLDPDRSWVSVFSAEAPLTIVDMGHDSGAAVLRTICESLAIPGTYNAYFRQDLWLVLSPQHAGLIARDGLSRADVALHVFEHARLDPDRLRGRGLYGYLDELLPPTWLDDGPVSIVDSPDRILVAVAGGDFGGYTAALFGSGSTTTAAVEAAARPVTTRSAS</sequence>
<proteinExistence type="predicted"/>
<gene>
    <name evidence="1" type="ORF">ACFQS1_27540</name>
</gene>
<evidence type="ECO:0000313" key="1">
    <source>
        <dbReference type="EMBL" id="MFC7277758.1"/>
    </source>
</evidence>
<organism evidence="1 2">
    <name type="scientific">Paractinoplanes rhizophilus</name>
    <dbReference type="NCBI Taxonomy" id="1416877"/>
    <lineage>
        <taxon>Bacteria</taxon>
        <taxon>Bacillati</taxon>
        <taxon>Actinomycetota</taxon>
        <taxon>Actinomycetes</taxon>
        <taxon>Micromonosporales</taxon>
        <taxon>Micromonosporaceae</taxon>
        <taxon>Paractinoplanes</taxon>
    </lineage>
</organism>
<protein>
    <submittedName>
        <fullName evidence="1">Uncharacterized protein</fullName>
    </submittedName>
</protein>
<dbReference type="RefSeq" id="WP_378973762.1">
    <property type="nucleotide sequence ID" value="NZ_JBHTBJ010000025.1"/>
</dbReference>
<accession>A0ABW2HX92</accession>
<keyword evidence="2" id="KW-1185">Reference proteome</keyword>
<comment type="caution">
    <text evidence="1">The sequence shown here is derived from an EMBL/GenBank/DDBJ whole genome shotgun (WGS) entry which is preliminary data.</text>
</comment>
<evidence type="ECO:0000313" key="2">
    <source>
        <dbReference type="Proteomes" id="UP001596548"/>
    </source>
</evidence>
<name>A0ABW2HX92_9ACTN</name>
<reference evidence="2" key="1">
    <citation type="journal article" date="2019" name="Int. J. Syst. Evol. Microbiol.">
        <title>The Global Catalogue of Microorganisms (GCM) 10K type strain sequencing project: providing services to taxonomists for standard genome sequencing and annotation.</title>
        <authorList>
            <consortium name="The Broad Institute Genomics Platform"/>
            <consortium name="The Broad Institute Genome Sequencing Center for Infectious Disease"/>
            <person name="Wu L."/>
            <person name="Ma J."/>
        </authorList>
    </citation>
    <scope>NUCLEOTIDE SEQUENCE [LARGE SCALE GENOMIC DNA]</scope>
    <source>
        <strain evidence="2">XZYJT-10</strain>
    </source>
</reference>